<evidence type="ECO:0000313" key="1">
    <source>
        <dbReference type="EMBL" id="RRD03234.1"/>
    </source>
</evidence>
<comment type="caution">
    <text evidence="1">The sequence shown here is derived from an EMBL/GenBank/DDBJ whole genome shotgun (WGS) entry which is preliminary data.</text>
</comment>
<dbReference type="Proteomes" id="UP000280819">
    <property type="component" value="Unassembled WGS sequence"/>
</dbReference>
<name>A0A3P1T1K0_9ACTN</name>
<gene>
    <name evidence="1" type="ORF">EII34_15120</name>
</gene>
<accession>A0A3P1T1K0</accession>
<evidence type="ECO:0000313" key="2">
    <source>
        <dbReference type="Proteomes" id="UP000280819"/>
    </source>
</evidence>
<sequence>MAEWWSIDLLDKEENLLGTFGQIEGGSVDWNIDRAIHGGGTLEVSQPPSGVDWLSHRLRLTHHRGEHTTRMGVWVPTWPEIDIDGDHRRMSVQVLDKTSILSREIPYMSEVTAGTVVTDKVAEIIRDRGEHAIAITPSPLTLPSTLTWDAKTTRLKQINDLLSAIGHGGLWCDGNGWFRAEPYVAPGDRPLAATYGGDPGDYRVLRTYRDAANLADLPNRVVVYSPGSSTRAAMRADAELPASHPLGSHRRGDIPRTYDGVEAANQQVLDRHAERLLAQATNVTRRVTYRHPVDDVQLRDRVHIRRLNIDGAVINRRIQLGIGPVVEDTIRHIYAAGDKLWI</sequence>
<reference evidence="1 2" key="1">
    <citation type="submission" date="2018-11" db="EMBL/GenBank/DDBJ databases">
        <title>Genomes From Bacteria Associated with the Canine Oral Cavity: a Test Case for Automated Genome-Based Taxonomic Assignment.</title>
        <authorList>
            <person name="Coil D.A."/>
            <person name="Jospin G."/>
            <person name="Darling A.E."/>
            <person name="Wallis C."/>
            <person name="Davis I.J."/>
            <person name="Harris S."/>
            <person name="Eisen J.A."/>
            <person name="Holcombe L.J."/>
            <person name="O'Flynn C."/>
        </authorList>
    </citation>
    <scope>NUCLEOTIDE SEQUENCE [LARGE SCALE GENOMIC DNA]</scope>
    <source>
        <strain evidence="1 2">OH887_COT-365</strain>
    </source>
</reference>
<dbReference type="AlphaFoldDB" id="A0A3P1T1K0"/>
<dbReference type="RefSeq" id="WP_124846002.1">
    <property type="nucleotide sequence ID" value="NZ_RQZG01000025.1"/>
</dbReference>
<organism evidence="1 2">
    <name type="scientific">Arachnia propionica</name>
    <dbReference type="NCBI Taxonomy" id="1750"/>
    <lineage>
        <taxon>Bacteria</taxon>
        <taxon>Bacillati</taxon>
        <taxon>Actinomycetota</taxon>
        <taxon>Actinomycetes</taxon>
        <taxon>Propionibacteriales</taxon>
        <taxon>Propionibacteriaceae</taxon>
        <taxon>Arachnia</taxon>
    </lineage>
</organism>
<dbReference type="OrthoDB" id="3330133at2"/>
<protein>
    <submittedName>
        <fullName evidence="1">Uncharacterized protein</fullName>
    </submittedName>
</protein>
<proteinExistence type="predicted"/>
<dbReference type="EMBL" id="RQZG01000025">
    <property type="protein sequence ID" value="RRD03234.1"/>
    <property type="molecule type" value="Genomic_DNA"/>
</dbReference>